<reference evidence="1" key="2">
    <citation type="journal article" date="2021" name="PeerJ">
        <title>Extensive microbial diversity within the chicken gut microbiome revealed by metagenomics and culture.</title>
        <authorList>
            <person name="Gilroy R."/>
            <person name="Ravi A."/>
            <person name="Getino M."/>
            <person name="Pursley I."/>
            <person name="Horton D.L."/>
            <person name="Alikhan N.F."/>
            <person name="Baker D."/>
            <person name="Gharbi K."/>
            <person name="Hall N."/>
            <person name="Watson M."/>
            <person name="Adriaenssens E.M."/>
            <person name="Foster-Nyarko E."/>
            <person name="Jarju S."/>
            <person name="Secka A."/>
            <person name="Antonio M."/>
            <person name="Oren A."/>
            <person name="Chaudhuri R.R."/>
            <person name="La Ragione R."/>
            <person name="Hildebrand F."/>
            <person name="Pallen M.J."/>
        </authorList>
    </citation>
    <scope>NUCLEOTIDE SEQUENCE</scope>
    <source>
        <strain evidence="1">10037</strain>
    </source>
</reference>
<dbReference type="SUPFAM" id="SSF52141">
    <property type="entry name" value="Uracil-DNA glycosylase-like"/>
    <property type="match status" value="1"/>
</dbReference>
<reference evidence="1" key="1">
    <citation type="submission" date="2020-10" db="EMBL/GenBank/DDBJ databases">
        <authorList>
            <person name="Gilroy R."/>
        </authorList>
    </citation>
    <scope>NUCLEOTIDE SEQUENCE</scope>
    <source>
        <strain evidence="1">10037</strain>
    </source>
</reference>
<dbReference type="EMBL" id="JADIME010000017">
    <property type="protein sequence ID" value="MBO8464682.1"/>
    <property type="molecule type" value="Genomic_DNA"/>
</dbReference>
<dbReference type="Gene3D" id="3.40.470.10">
    <property type="entry name" value="Uracil-DNA glycosylase-like domain"/>
    <property type="match status" value="1"/>
</dbReference>
<proteinExistence type="predicted"/>
<sequence length="199" mass="22595">MNETIKSTLPVETHPFAPFFPEKAKILILGSFPPKKERWSMDFFYPNFNNDMWRIFGLVFFNDKDRFIAKDGKHFDKKAIIDFCRETGIALYDTAYRAVRLKDNASDKFLDIVEHAPIAEMLERLACCNTIAATGQKAAESVSAMYGCPVPAVGCHEMINANGRELSFYRLPSTSRAYPMKLEDKAAAYGNFLKDRLGL</sequence>
<organism evidence="1 2">
    <name type="scientific">Candidatus Merdivivens pullistercoris</name>
    <dbReference type="NCBI Taxonomy" id="2840873"/>
    <lineage>
        <taxon>Bacteria</taxon>
        <taxon>Pseudomonadati</taxon>
        <taxon>Bacteroidota</taxon>
        <taxon>Bacteroidia</taxon>
        <taxon>Bacteroidales</taxon>
        <taxon>Muribaculaceae</taxon>
        <taxon>Muribaculaceae incertae sedis</taxon>
        <taxon>Candidatus Merdivivens</taxon>
    </lineage>
</organism>
<dbReference type="Proteomes" id="UP000823597">
    <property type="component" value="Unassembled WGS sequence"/>
</dbReference>
<protein>
    <submittedName>
        <fullName evidence="1">Uracil-DNA glycosylase family protein</fullName>
    </submittedName>
</protein>
<accession>A0A9D9I311</accession>
<comment type="caution">
    <text evidence="1">The sequence shown here is derived from an EMBL/GenBank/DDBJ whole genome shotgun (WGS) entry which is preliminary data.</text>
</comment>
<dbReference type="InterPro" id="IPR036895">
    <property type="entry name" value="Uracil-DNA_glycosylase-like_sf"/>
</dbReference>
<evidence type="ECO:0000313" key="2">
    <source>
        <dbReference type="Proteomes" id="UP000823597"/>
    </source>
</evidence>
<name>A0A9D9I311_9BACT</name>
<evidence type="ECO:0000313" key="1">
    <source>
        <dbReference type="EMBL" id="MBO8464682.1"/>
    </source>
</evidence>
<dbReference type="CDD" id="cd10032">
    <property type="entry name" value="UDG-F6_HDG"/>
    <property type="match status" value="1"/>
</dbReference>
<gene>
    <name evidence="1" type="ORF">IAB93_01640</name>
</gene>
<dbReference type="AlphaFoldDB" id="A0A9D9I311"/>